<dbReference type="Gene3D" id="3.40.50.1010">
    <property type="entry name" value="5'-nuclease"/>
    <property type="match status" value="1"/>
</dbReference>
<evidence type="ECO:0000256" key="4">
    <source>
        <dbReference type="ARBA" id="ARBA00022801"/>
    </source>
</evidence>
<dbReference type="InterPro" id="IPR022907">
    <property type="entry name" value="VapC_family"/>
</dbReference>
<keyword evidence="6" id="KW-0800">Toxin</keyword>
<comment type="similarity">
    <text evidence="6">Belongs to the PINc/VapC protein family.</text>
</comment>
<evidence type="ECO:0000256" key="1">
    <source>
        <dbReference type="ARBA" id="ARBA00022649"/>
    </source>
</evidence>
<evidence type="ECO:0000259" key="7">
    <source>
        <dbReference type="Pfam" id="PF01850"/>
    </source>
</evidence>
<evidence type="ECO:0000256" key="6">
    <source>
        <dbReference type="HAMAP-Rule" id="MF_00265"/>
    </source>
</evidence>
<comment type="function">
    <text evidence="6">Toxic component of a toxin-antitoxin (TA) system. An RNase.</text>
</comment>
<reference evidence="8 9" key="1">
    <citation type="submission" date="2024-05" db="EMBL/GenBank/DDBJ databases">
        <authorList>
            <person name="Jiang F."/>
        </authorList>
    </citation>
    <scope>NUCLEOTIDE SEQUENCE [LARGE SCALE GENOMIC DNA]</scope>
    <source>
        <strain evidence="8 9">LZ166</strain>
    </source>
</reference>
<dbReference type="Pfam" id="PF01850">
    <property type="entry name" value="PIN"/>
    <property type="match status" value="1"/>
</dbReference>
<keyword evidence="1 6" id="KW-1277">Toxin-antitoxin system</keyword>
<dbReference type="SUPFAM" id="SSF88723">
    <property type="entry name" value="PIN domain-like"/>
    <property type="match status" value="1"/>
</dbReference>
<keyword evidence="4 6" id="KW-0378">Hydrolase</keyword>
<dbReference type="InterPro" id="IPR002716">
    <property type="entry name" value="PIN_dom"/>
</dbReference>
<organism evidence="8 9">
    <name type="scientific">Aquibium pacificus</name>
    <dbReference type="NCBI Taxonomy" id="3153579"/>
    <lineage>
        <taxon>Bacteria</taxon>
        <taxon>Pseudomonadati</taxon>
        <taxon>Pseudomonadota</taxon>
        <taxon>Alphaproteobacteria</taxon>
        <taxon>Hyphomicrobiales</taxon>
        <taxon>Phyllobacteriaceae</taxon>
        <taxon>Aquibium</taxon>
    </lineage>
</organism>
<dbReference type="PANTHER" id="PTHR35901:SF1">
    <property type="entry name" value="EXONUCLEASE VAPC9"/>
    <property type="match status" value="1"/>
</dbReference>
<dbReference type="RefSeq" id="WP_367953706.1">
    <property type="nucleotide sequence ID" value="NZ_JBDPGJ010000002.1"/>
</dbReference>
<dbReference type="PANTHER" id="PTHR35901">
    <property type="entry name" value="RIBONUCLEASE VAPC3"/>
    <property type="match status" value="1"/>
</dbReference>
<keyword evidence="9" id="KW-1185">Reference proteome</keyword>
<feature type="binding site" evidence="6">
    <location>
        <position position="100"/>
    </location>
    <ligand>
        <name>Mg(2+)</name>
        <dbReference type="ChEBI" id="CHEBI:18420"/>
    </ligand>
</feature>
<comment type="caution">
    <text evidence="8">The sequence shown here is derived from an EMBL/GenBank/DDBJ whole genome shotgun (WGS) entry which is preliminary data.</text>
</comment>
<dbReference type="EMBL" id="JBDPGJ010000002">
    <property type="protein sequence ID" value="MEX0405829.1"/>
    <property type="molecule type" value="Genomic_DNA"/>
</dbReference>
<sequence>MTSPILVVDASVAIKWVVPEVGSDAAEALVGAYRLIAPQLIYAECANILWKMTRRGELSGVEMMKASTLVDDFAIHTVSMRELVPLALDASVRIDHAAYDCFYLALAFLQECPMVTADSRLVRRLRSRRDAWADLVVELADIPPASDRP</sequence>
<keyword evidence="2 6" id="KW-0540">Nuclease</keyword>
<proteinExistence type="inferred from homology"/>
<name>A0ABV3SGI2_9HYPH</name>
<dbReference type="InterPro" id="IPR051619">
    <property type="entry name" value="TypeII_TA_RNase_PINc/VapC"/>
</dbReference>
<comment type="cofactor">
    <cofactor evidence="6">
        <name>Mg(2+)</name>
        <dbReference type="ChEBI" id="CHEBI:18420"/>
    </cofactor>
</comment>
<evidence type="ECO:0000256" key="2">
    <source>
        <dbReference type="ARBA" id="ARBA00022722"/>
    </source>
</evidence>
<evidence type="ECO:0000256" key="3">
    <source>
        <dbReference type="ARBA" id="ARBA00022723"/>
    </source>
</evidence>
<keyword evidence="3 6" id="KW-0479">Metal-binding</keyword>
<dbReference type="InterPro" id="IPR044153">
    <property type="entry name" value="PIN_Pae0151-like"/>
</dbReference>
<dbReference type="HAMAP" id="MF_00265">
    <property type="entry name" value="VapC_Nob1"/>
    <property type="match status" value="1"/>
</dbReference>
<dbReference type="CDD" id="cd09873">
    <property type="entry name" value="PIN_Pae0151-like"/>
    <property type="match status" value="1"/>
</dbReference>
<keyword evidence="5 6" id="KW-0460">Magnesium</keyword>
<dbReference type="InterPro" id="IPR029060">
    <property type="entry name" value="PIN-like_dom_sf"/>
</dbReference>
<feature type="binding site" evidence="6">
    <location>
        <position position="9"/>
    </location>
    <ligand>
        <name>Mg(2+)</name>
        <dbReference type="ChEBI" id="CHEBI:18420"/>
    </ligand>
</feature>
<evidence type="ECO:0000313" key="8">
    <source>
        <dbReference type="EMBL" id="MEX0405829.1"/>
    </source>
</evidence>
<evidence type="ECO:0000313" key="9">
    <source>
        <dbReference type="Proteomes" id="UP001556692"/>
    </source>
</evidence>
<accession>A0ABV3SGI2</accession>
<dbReference type="Proteomes" id="UP001556692">
    <property type="component" value="Unassembled WGS sequence"/>
</dbReference>
<evidence type="ECO:0000256" key="5">
    <source>
        <dbReference type="ARBA" id="ARBA00022842"/>
    </source>
</evidence>
<protein>
    <recommendedName>
        <fullName evidence="6">Ribonuclease VapC</fullName>
        <shortName evidence="6">RNase VapC</shortName>
        <ecNumber evidence="6">3.1.-.-</ecNumber>
    </recommendedName>
    <alternativeName>
        <fullName evidence="6">Toxin VapC</fullName>
    </alternativeName>
</protein>
<dbReference type="EC" id="3.1.-.-" evidence="6"/>
<feature type="domain" description="PIN" evidence="7">
    <location>
        <begin position="7"/>
        <end position="123"/>
    </location>
</feature>
<gene>
    <name evidence="6" type="primary">vapC</name>
    <name evidence="8" type="ORF">ABGN05_09165</name>
</gene>